<evidence type="ECO:0000259" key="3">
    <source>
        <dbReference type="SMART" id="SM00645"/>
    </source>
</evidence>
<evidence type="ECO:0000313" key="5">
    <source>
        <dbReference type="Proteomes" id="UP001454036"/>
    </source>
</evidence>
<comment type="caution">
    <text evidence="4">The sequence shown here is derived from an EMBL/GenBank/DDBJ whole genome shotgun (WGS) entry which is preliminary data.</text>
</comment>
<dbReference type="EMBL" id="BAABME010008745">
    <property type="protein sequence ID" value="GAA0173733.1"/>
    <property type="molecule type" value="Genomic_DNA"/>
</dbReference>
<dbReference type="Pfam" id="PF00112">
    <property type="entry name" value="Peptidase_C1"/>
    <property type="match status" value="1"/>
</dbReference>
<dbReference type="InterPro" id="IPR000668">
    <property type="entry name" value="Peptidase_C1A_C"/>
</dbReference>
<comment type="similarity">
    <text evidence="1">Belongs to the peptidase C1 family.</text>
</comment>
<organism evidence="4 5">
    <name type="scientific">Lithospermum erythrorhizon</name>
    <name type="common">Purple gromwell</name>
    <name type="synonym">Lithospermum officinale var. erythrorhizon</name>
    <dbReference type="NCBI Taxonomy" id="34254"/>
    <lineage>
        <taxon>Eukaryota</taxon>
        <taxon>Viridiplantae</taxon>
        <taxon>Streptophyta</taxon>
        <taxon>Embryophyta</taxon>
        <taxon>Tracheophyta</taxon>
        <taxon>Spermatophyta</taxon>
        <taxon>Magnoliopsida</taxon>
        <taxon>eudicotyledons</taxon>
        <taxon>Gunneridae</taxon>
        <taxon>Pentapetalae</taxon>
        <taxon>asterids</taxon>
        <taxon>lamiids</taxon>
        <taxon>Boraginales</taxon>
        <taxon>Boraginaceae</taxon>
        <taxon>Boraginoideae</taxon>
        <taxon>Lithospermeae</taxon>
        <taxon>Lithospermum</taxon>
    </lineage>
</organism>
<dbReference type="GO" id="GO:0008234">
    <property type="term" value="F:cysteine-type peptidase activity"/>
    <property type="evidence" value="ECO:0007669"/>
    <property type="project" value="InterPro"/>
</dbReference>
<sequence>MKMTRMTRKKNAAENKVEDQTQKEESKKRPARKAAEKKVEVPETRKRPRRLETTTATTVKKRSRIGLSQSRPPMPKSEYKYPDKMPAKLPPQKRDIRKLYPPRPPPLVDLDPEKFRFSIKSDLMDEEAWDQLSFDTCWALAVMQVVQNNAKLDDQIKLDDWILSAQCLINCLPAIYNRNHLKKWFAKDECYVCNTEDALHLVKYRGMALASEVPYKGSYDGFQPYRSAGFIKDYNIIPLRWPDLVMGSILERKGFLIGTFDCDDDFENYVPGTVYDITPGKQIGGHCALITGVGKMNGESYFEIRNTFGPKWGKNGYGFINRKLFRVIQGVSKASIMDLESYKKSEIFNKDFVTLLD</sequence>
<dbReference type="PANTHER" id="PTHR12411">
    <property type="entry name" value="CYSTEINE PROTEASE FAMILY C1-RELATED"/>
    <property type="match status" value="1"/>
</dbReference>
<dbReference type="InterPro" id="IPR013128">
    <property type="entry name" value="Peptidase_C1A"/>
</dbReference>
<feature type="compositionally biased region" description="Basic and acidic residues" evidence="2">
    <location>
        <begin position="77"/>
        <end position="90"/>
    </location>
</feature>
<evidence type="ECO:0000313" key="4">
    <source>
        <dbReference type="EMBL" id="GAA0173733.1"/>
    </source>
</evidence>
<feature type="domain" description="Peptidase C1A papain C-terminal" evidence="3">
    <location>
        <begin position="111"/>
        <end position="331"/>
    </location>
</feature>
<dbReference type="InterPro" id="IPR038765">
    <property type="entry name" value="Papain-like_cys_pep_sf"/>
</dbReference>
<evidence type="ECO:0000256" key="2">
    <source>
        <dbReference type="SAM" id="MobiDB-lite"/>
    </source>
</evidence>
<dbReference type="SUPFAM" id="SSF54001">
    <property type="entry name" value="Cysteine proteinases"/>
    <property type="match status" value="1"/>
</dbReference>
<gene>
    <name evidence="4" type="ORF">LIER_27290</name>
</gene>
<keyword evidence="5" id="KW-1185">Reference proteome</keyword>
<proteinExistence type="inferred from homology"/>
<dbReference type="Proteomes" id="UP001454036">
    <property type="component" value="Unassembled WGS sequence"/>
</dbReference>
<feature type="compositionally biased region" description="Basic and acidic residues" evidence="2">
    <location>
        <begin position="11"/>
        <end position="45"/>
    </location>
</feature>
<reference evidence="4 5" key="1">
    <citation type="submission" date="2024-01" db="EMBL/GenBank/DDBJ databases">
        <title>The complete chloroplast genome sequence of Lithospermum erythrorhizon: insights into the phylogenetic relationship among Boraginaceae species and the maternal lineages of purple gromwells.</title>
        <authorList>
            <person name="Okada T."/>
            <person name="Watanabe K."/>
        </authorList>
    </citation>
    <scope>NUCLEOTIDE SEQUENCE [LARGE SCALE GENOMIC DNA]</scope>
</reference>
<protein>
    <recommendedName>
        <fullName evidence="3">Peptidase C1A papain C-terminal domain-containing protein</fullName>
    </recommendedName>
</protein>
<name>A0AAV3RFK1_LITER</name>
<dbReference type="GO" id="GO:0006508">
    <property type="term" value="P:proteolysis"/>
    <property type="evidence" value="ECO:0007669"/>
    <property type="project" value="InterPro"/>
</dbReference>
<feature type="compositionally biased region" description="Basic residues" evidence="2">
    <location>
        <begin position="1"/>
        <end position="10"/>
    </location>
</feature>
<evidence type="ECO:0000256" key="1">
    <source>
        <dbReference type="ARBA" id="ARBA00008455"/>
    </source>
</evidence>
<feature type="region of interest" description="Disordered" evidence="2">
    <location>
        <begin position="1"/>
        <end position="90"/>
    </location>
</feature>
<dbReference type="AlphaFoldDB" id="A0AAV3RFK1"/>
<accession>A0AAV3RFK1</accession>
<dbReference type="Gene3D" id="3.90.70.10">
    <property type="entry name" value="Cysteine proteinases"/>
    <property type="match status" value="1"/>
</dbReference>
<dbReference type="SMART" id="SM00645">
    <property type="entry name" value="Pept_C1"/>
    <property type="match status" value="1"/>
</dbReference>